<dbReference type="Gene3D" id="3.90.1200.10">
    <property type="match status" value="1"/>
</dbReference>
<sequence>MRAAAEFDVRSPLMEAGFRKSDVRTLAEAWGLPVWDKPATPCLSSRIAYGVEVTPERVARVDAAERFLRSELGLQELRVRHEAHDLARIELPVEHLALLSDADLRERINSELRNLGFQYVTLDLEGFRSGSMNRAYQDPQPRQILRRFGIGSINTVDQEVKCEPVSGGFSAAHVYRVEFEEKAYALRRWPLDELPINRLIELHRFLQRAHATGGIPFAVPIPAPSTGETLVRQVDAWWQLEPWMPGQPASSGSCARSQTEAAVRMLARLHHFAATYQCTRGGRTWFSCRQGVSPAVEERLQILAVWQSRGSTERALLLNHVAPEARPWLGEVVEHFDRRATGITSALRSCASLERPLHPCLRDIWSAHVLFCDAQITGLIDANATRTEHPATDLARLLGSLIGNDGEAWESALDAYAAEHPLDESERELVRVLDQSGVLLSGMAWIERCARQEYRDINAVADRLRAIVERLEGLPILV</sequence>
<dbReference type="PANTHER" id="PTHR43169">
    <property type="entry name" value="EXSB FAMILY PROTEIN"/>
    <property type="match status" value="1"/>
</dbReference>
<dbReference type="SUPFAM" id="SSF52402">
    <property type="entry name" value="Adenine nucleotide alpha hydrolases-like"/>
    <property type="match status" value="1"/>
</dbReference>
<dbReference type="EMBL" id="CAXAMM010041953">
    <property type="protein sequence ID" value="CAK9102048.1"/>
    <property type="molecule type" value="Genomic_DNA"/>
</dbReference>
<keyword evidence="3" id="KW-1185">Reference proteome</keyword>
<evidence type="ECO:0000313" key="3">
    <source>
        <dbReference type="Proteomes" id="UP001642464"/>
    </source>
</evidence>
<dbReference type="SUPFAM" id="SSF56112">
    <property type="entry name" value="Protein kinase-like (PK-like)"/>
    <property type="match status" value="1"/>
</dbReference>
<name>A0ABP0RN35_9DINO</name>
<gene>
    <name evidence="2" type="ORF">SCF082_LOCUS47708</name>
</gene>
<proteinExistence type="predicted"/>
<dbReference type="InterPro" id="IPR052188">
    <property type="entry name" value="Ni-pincer_cofactor_biosynth"/>
</dbReference>
<dbReference type="InterPro" id="IPR002575">
    <property type="entry name" value="Aminoglycoside_PTrfase"/>
</dbReference>
<organism evidence="2 3">
    <name type="scientific">Durusdinium trenchii</name>
    <dbReference type="NCBI Taxonomy" id="1381693"/>
    <lineage>
        <taxon>Eukaryota</taxon>
        <taxon>Sar</taxon>
        <taxon>Alveolata</taxon>
        <taxon>Dinophyceae</taxon>
        <taxon>Suessiales</taxon>
        <taxon>Symbiodiniaceae</taxon>
        <taxon>Durusdinium</taxon>
    </lineage>
</organism>
<evidence type="ECO:0000259" key="1">
    <source>
        <dbReference type="Pfam" id="PF01636"/>
    </source>
</evidence>
<dbReference type="Proteomes" id="UP001642464">
    <property type="component" value="Unassembled WGS sequence"/>
</dbReference>
<accession>A0ABP0RN35</accession>
<protein>
    <submittedName>
        <fullName evidence="2">Uncharacterized protein slr1717</fullName>
    </submittedName>
</protein>
<evidence type="ECO:0000313" key="2">
    <source>
        <dbReference type="EMBL" id="CAK9102048.1"/>
    </source>
</evidence>
<dbReference type="InterPro" id="IPR011009">
    <property type="entry name" value="Kinase-like_dom_sf"/>
</dbReference>
<comment type="caution">
    <text evidence="2">The sequence shown here is derived from an EMBL/GenBank/DDBJ whole genome shotgun (WGS) entry which is preliminary data.</text>
</comment>
<dbReference type="PANTHER" id="PTHR43169:SF2">
    <property type="entry name" value="NAD_GMP SYNTHASE DOMAIN-CONTAINING PROTEIN"/>
    <property type="match status" value="1"/>
</dbReference>
<reference evidence="2 3" key="1">
    <citation type="submission" date="2024-02" db="EMBL/GenBank/DDBJ databases">
        <authorList>
            <person name="Chen Y."/>
            <person name="Shah S."/>
            <person name="Dougan E. K."/>
            <person name="Thang M."/>
            <person name="Chan C."/>
        </authorList>
    </citation>
    <scope>NUCLEOTIDE SEQUENCE [LARGE SCALE GENOMIC DNA]</scope>
</reference>
<feature type="domain" description="Aminoglycoside phosphotransferase" evidence="1">
    <location>
        <begin position="162"/>
        <end position="417"/>
    </location>
</feature>
<dbReference type="Pfam" id="PF01636">
    <property type="entry name" value="APH"/>
    <property type="match status" value="1"/>
</dbReference>